<dbReference type="OrthoDB" id="3340520at2759"/>
<dbReference type="Proteomes" id="UP000011761">
    <property type="component" value="Unassembled WGS sequence"/>
</dbReference>
<dbReference type="GeneID" id="19113532"/>
<keyword evidence="3" id="KW-1185">Reference proteome</keyword>
<dbReference type="RefSeq" id="XP_007680400.1">
    <property type="nucleotide sequence ID" value="XM_007682210.1"/>
</dbReference>
<gene>
    <name evidence="2" type="ORF">BAUCODRAFT_38441</name>
</gene>
<dbReference type="OMA" id="CRTTHAR"/>
<reference evidence="2 3" key="1">
    <citation type="journal article" date="2012" name="PLoS Pathog.">
        <title>Diverse lifestyles and strategies of plant pathogenesis encoded in the genomes of eighteen Dothideomycetes fungi.</title>
        <authorList>
            <person name="Ohm R.A."/>
            <person name="Feau N."/>
            <person name="Henrissat B."/>
            <person name="Schoch C.L."/>
            <person name="Horwitz B.A."/>
            <person name="Barry K.W."/>
            <person name="Condon B.J."/>
            <person name="Copeland A.C."/>
            <person name="Dhillon B."/>
            <person name="Glaser F."/>
            <person name="Hesse C.N."/>
            <person name="Kosti I."/>
            <person name="LaButti K."/>
            <person name="Lindquist E.A."/>
            <person name="Lucas S."/>
            <person name="Salamov A.A."/>
            <person name="Bradshaw R.E."/>
            <person name="Ciuffetti L."/>
            <person name="Hamelin R.C."/>
            <person name="Kema G.H.J."/>
            <person name="Lawrence C."/>
            <person name="Scott J.A."/>
            <person name="Spatafora J.W."/>
            <person name="Turgeon B.G."/>
            <person name="de Wit P.J.G.M."/>
            <person name="Zhong S."/>
            <person name="Goodwin S.B."/>
            <person name="Grigoriev I.V."/>
        </authorList>
    </citation>
    <scope>NUCLEOTIDE SEQUENCE [LARGE SCALE GENOMIC DNA]</scope>
    <source>
        <strain evidence="2 3">UAMH 10762</strain>
    </source>
</reference>
<keyword evidence="1" id="KW-0472">Membrane</keyword>
<dbReference type="InterPro" id="IPR010775">
    <property type="entry name" value="DUF1365"/>
</dbReference>
<evidence type="ECO:0000313" key="2">
    <source>
        <dbReference type="EMBL" id="EMC92389.1"/>
    </source>
</evidence>
<dbReference type="AlphaFoldDB" id="M2N0C3"/>
<sequence>MRATAASSVRTVNEDKSQGVPTGTLLTLLWAFSTLFWSIFTPPHKTLAARVLLFQPWWALRIYWSDATWLQDLILFLSSHAVYSYWTGAWRMPHREDLHFLDPTNNTTHLYYQIFLLLAACGLFAGGIVFRGHHLRSMEHNESLYAQPIDEQVLPPLLFSSKTTHTRLFPQKHAFSYTYLLVGVPVGIQGRISRILSVDAQKPAWFSVNAEDYLQRGRAEVTLAHKLKSYLHTQDVTDRDYALAYLVTAPRFLGYSFNPVSFWYLYDSDTQLKYVILEVNNTFNERRMYLLRAVGTKVVKNGTKGDLSGQHLNGSTMAQTEVVFNDVWDKDFHVSPFNSRNGSYTLRATDPLGAYERTGLVRIDNTIVLRSSEEHPKIVARVWSESKPEDPAKMTAIESIRFIATWCWVGFATLPRIVWEASKLFFQRKLPLWNRPEVTKHSIGRPYTADELILEAFFRAFLSHVVSEASKPLRVVYEPAHSESPEIVLYSPGFTYEEDHKRTLTLNVQSPAFYSRFIHYEHAKVALEKECLTADEKNRTAVIEHMELLPILLDAIDGTWRETSKRPPGEYSIEPVRWACMRRLRCPPPGQPYPSTLHSLEGRKSSWSSSPQIDQFARSCCEDSAVYRRVVTKIFFAQRLALGVSELLVALDLTIRFLLLSASMLYCDNSKAVDVLQPRKLDASDIKTVATMLLLANSVHIWSLTKG</sequence>
<proteinExistence type="predicted"/>
<evidence type="ECO:0000256" key="1">
    <source>
        <dbReference type="SAM" id="Phobius"/>
    </source>
</evidence>
<dbReference type="PANTHER" id="PTHR33973">
    <property type="entry name" value="OS07G0153300 PROTEIN"/>
    <property type="match status" value="1"/>
</dbReference>
<dbReference type="Pfam" id="PF07103">
    <property type="entry name" value="DUF1365"/>
    <property type="match status" value="1"/>
</dbReference>
<dbReference type="EMBL" id="KB445562">
    <property type="protein sequence ID" value="EMC92389.1"/>
    <property type="molecule type" value="Genomic_DNA"/>
</dbReference>
<keyword evidence="1" id="KW-1133">Transmembrane helix</keyword>
<dbReference type="PANTHER" id="PTHR33973:SF4">
    <property type="entry name" value="OS07G0153300 PROTEIN"/>
    <property type="match status" value="1"/>
</dbReference>
<feature type="transmembrane region" description="Helical" evidence="1">
    <location>
        <begin position="20"/>
        <end position="40"/>
    </location>
</feature>
<name>M2N0C3_BAUPA</name>
<dbReference type="KEGG" id="bcom:BAUCODRAFT_38441"/>
<feature type="transmembrane region" description="Helical" evidence="1">
    <location>
        <begin position="110"/>
        <end position="130"/>
    </location>
</feature>
<protein>
    <recommendedName>
        <fullName evidence="4">DUF1365-domain-containing protein</fullName>
    </recommendedName>
</protein>
<dbReference type="HOGENOM" id="CLU_020424_0_0_1"/>
<organism evidence="2 3">
    <name type="scientific">Baudoinia panamericana (strain UAMH 10762)</name>
    <name type="common">Angels' share fungus</name>
    <name type="synonym">Baudoinia compniacensis (strain UAMH 10762)</name>
    <dbReference type="NCBI Taxonomy" id="717646"/>
    <lineage>
        <taxon>Eukaryota</taxon>
        <taxon>Fungi</taxon>
        <taxon>Dikarya</taxon>
        <taxon>Ascomycota</taxon>
        <taxon>Pezizomycotina</taxon>
        <taxon>Dothideomycetes</taxon>
        <taxon>Dothideomycetidae</taxon>
        <taxon>Mycosphaerellales</taxon>
        <taxon>Teratosphaeriaceae</taxon>
        <taxon>Baudoinia</taxon>
    </lineage>
</organism>
<keyword evidence="1" id="KW-0812">Transmembrane</keyword>
<feature type="transmembrane region" description="Helical" evidence="1">
    <location>
        <begin position="73"/>
        <end position="90"/>
    </location>
</feature>
<evidence type="ECO:0000313" key="3">
    <source>
        <dbReference type="Proteomes" id="UP000011761"/>
    </source>
</evidence>
<dbReference type="eggNOG" id="ENOG502RGVU">
    <property type="taxonomic scope" value="Eukaryota"/>
</dbReference>
<evidence type="ECO:0008006" key="4">
    <source>
        <dbReference type="Google" id="ProtNLM"/>
    </source>
</evidence>
<accession>M2N0C3</accession>